<protein>
    <submittedName>
        <fullName evidence="2">Lrp/AsnC family transcriptional regulator</fullName>
    </submittedName>
</protein>
<gene>
    <name evidence="2" type="ORF">ABT404_38310</name>
</gene>
<evidence type="ECO:0000259" key="1">
    <source>
        <dbReference type="Pfam" id="PF13404"/>
    </source>
</evidence>
<dbReference type="Proteomes" id="UP001474181">
    <property type="component" value="Unassembled WGS sequence"/>
</dbReference>
<dbReference type="RefSeq" id="WP_350787999.1">
    <property type="nucleotide sequence ID" value="NZ_JBEPEK010000418.1"/>
</dbReference>
<keyword evidence="3" id="KW-1185">Reference proteome</keyword>
<name>A0ABV1X8B9_9ACTN</name>
<comment type="caution">
    <text evidence="2">The sequence shown here is derived from an EMBL/GenBank/DDBJ whole genome shotgun (WGS) entry which is preliminary data.</text>
</comment>
<dbReference type="InterPro" id="IPR036388">
    <property type="entry name" value="WH-like_DNA-bd_sf"/>
</dbReference>
<dbReference type="Gene3D" id="1.10.10.10">
    <property type="entry name" value="Winged helix-like DNA-binding domain superfamily/Winged helix DNA-binding domain"/>
    <property type="match status" value="1"/>
</dbReference>
<evidence type="ECO:0000313" key="2">
    <source>
        <dbReference type="EMBL" id="MER7185249.1"/>
    </source>
</evidence>
<sequence length="72" mass="7938">MPVPQMDPLDLRVIAALQVNGRASWRSVAQALGEGERTVARRGTRLLESGLVRVVGLENFAETVVVRLRCRP</sequence>
<proteinExistence type="predicted"/>
<dbReference type="PRINTS" id="PR00033">
    <property type="entry name" value="HTHASNC"/>
</dbReference>
<reference evidence="2 3" key="1">
    <citation type="submission" date="2024-06" db="EMBL/GenBank/DDBJ databases">
        <title>The Natural Products Discovery Center: Release of the First 8490 Sequenced Strains for Exploring Actinobacteria Biosynthetic Diversity.</title>
        <authorList>
            <person name="Kalkreuter E."/>
            <person name="Kautsar S.A."/>
            <person name="Yang D."/>
            <person name="Bader C.D."/>
            <person name="Teijaro C.N."/>
            <person name="Fluegel L."/>
            <person name="Davis C.M."/>
            <person name="Simpson J.R."/>
            <person name="Lauterbach L."/>
            <person name="Steele A.D."/>
            <person name="Gui C."/>
            <person name="Meng S."/>
            <person name="Li G."/>
            <person name="Viehrig K."/>
            <person name="Ye F."/>
            <person name="Su P."/>
            <person name="Kiefer A.F."/>
            <person name="Nichols A."/>
            <person name="Cepeda A.J."/>
            <person name="Yan W."/>
            <person name="Fan B."/>
            <person name="Jiang Y."/>
            <person name="Adhikari A."/>
            <person name="Zheng C.-J."/>
            <person name="Schuster L."/>
            <person name="Cowan T.M."/>
            <person name="Smanski M.J."/>
            <person name="Chevrette M.G."/>
            <person name="De Carvalho L.P.S."/>
            <person name="Shen B."/>
        </authorList>
    </citation>
    <scope>NUCLEOTIDE SEQUENCE [LARGE SCALE GENOMIC DNA]</scope>
    <source>
        <strain evidence="2 3">NPDC000234</strain>
    </source>
</reference>
<feature type="domain" description="HTH asnC-type" evidence="1">
    <location>
        <begin position="6"/>
        <end position="46"/>
    </location>
</feature>
<dbReference type="InterPro" id="IPR036390">
    <property type="entry name" value="WH_DNA-bd_sf"/>
</dbReference>
<feature type="non-terminal residue" evidence="2">
    <location>
        <position position="72"/>
    </location>
</feature>
<dbReference type="EMBL" id="JBEPEK010000418">
    <property type="protein sequence ID" value="MER7185249.1"/>
    <property type="molecule type" value="Genomic_DNA"/>
</dbReference>
<dbReference type="Pfam" id="PF13404">
    <property type="entry name" value="HTH_AsnC-type"/>
    <property type="match status" value="1"/>
</dbReference>
<dbReference type="InterPro" id="IPR000485">
    <property type="entry name" value="AsnC-type_HTH_dom"/>
</dbReference>
<dbReference type="SUPFAM" id="SSF46785">
    <property type="entry name" value="Winged helix' DNA-binding domain"/>
    <property type="match status" value="1"/>
</dbReference>
<accession>A0ABV1X8B9</accession>
<evidence type="ECO:0000313" key="3">
    <source>
        <dbReference type="Proteomes" id="UP001474181"/>
    </source>
</evidence>
<organism evidence="2 3">
    <name type="scientific">Streptomyces hyaluromycini</name>
    <dbReference type="NCBI Taxonomy" id="1377993"/>
    <lineage>
        <taxon>Bacteria</taxon>
        <taxon>Bacillati</taxon>
        <taxon>Actinomycetota</taxon>
        <taxon>Actinomycetes</taxon>
        <taxon>Kitasatosporales</taxon>
        <taxon>Streptomycetaceae</taxon>
        <taxon>Streptomyces</taxon>
    </lineage>
</organism>